<comment type="cofactor">
    <cofactor evidence="1">
        <name>Mg(2+)</name>
        <dbReference type="ChEBI" id="CHEBI:18420"/>
    </cofactor>
</comment>
<dbReference type="PANTHER" id="PTHR44757">
    <property type="entry name" value="DIGUANYLATE CYCLASE DGCP"/>
    <property type="match status" value="1"/>
</dbReference>
<dbReference type="SUPFAM" id="SSF53850">
    <property type="entry name" value="Periplasmic binding protein-like II"/>
    <property type="match status" value="1"/>
</dbReference>
<evidence type="ECO:0000259" key="3">
    <source>
        <dbReference type="PROSITE" id="PS50112"/>
    </source>
</evidence>
<evidence type="ECO:0000313" key="6">
    <source>
        <dbReference type="EMBL" id="SIS96325.1"/>
    </source>
</evidence>
<proteinExistence type="predicted"/>
<dbReference type="Gene3D" id="3.30.70.270">
    <property type="match status" value="1"/>
</dbReference>
<evidence type="ECO:0000259" key="4">
    <source>
        <dbReference type="PROSITE" id="PS50883"/>
    </source>
</evidence>
<dbReference type="STRING" id="619304.SAMN05421760_10928"/>
<accession>A0A1N7ND58</accession>
<feature type="domain" description="EAL" evidence="4">
    <location>
        <begin position="589"/>
        <end position="845"/>
    </location>
</feature>
<dbReference type="Gene3D" id="3.40.190.10">
    <property type="entry name" value="Periplasmic binding protein-like II"/>
    <property type="match status" value="2"/>
</dbReference>
<sequence length="852" mass="95100">MKLNTKSLLLMMLILLSAIVYSDQTKTLIVGSEQDFPPFATGMTDSTAGGFTVDFWKAVAAEARLKYSIRVLPFREALQEFKEGRIDVLINLAISDERRQFADFSVPHVIVNGAIFVRNDNTSIQSEDDLSGQSIIVLNADLAQDYAISKGWAKQLVLVDTVEEGLKLLASGKHDAMLLSKLVGMQSLQLLGLTNIKPLRTPVGFSQKFAFALPKGQSQLLSHINEAMAVTNTNGIYTEIYNKWFGVYEVKEPTLRELSIYISPLIAIFLAVSGYFYYRRQIERKQAEEKLKLAASVFTNSREGIIITDAEGSIIEVNDTFTDITGFSREESIGRNPRFLQSGRQLPEFYISMWKTISTTGQWYGEVWNKRKNGEVYPEILTIFAVHNDAGELKNYMALFGDISVMKSNIRKLEHIAHYDLLTNLPNRSLLTERLSKTMLTCSRHAQSLAVVCLDLDGFKHVNDGYGHNVGDELLIALSLRMKNALRKGDTLARIGGDEFIAILVDLTSAEDCQPVLERLLLAASKPITVGDVIFNTSASIGVTLYPQDSVDADQLIRHADQAMYVAKESGKNRYHIFDTDQDDAVKAKNLRLKAIRSALDNHQFVLHYQPKVNMRTGTVIGVEALIRWQHPERGLLNPIEFLPVIENHAMSIELGEWVIATALSQISQWQEMELNIPLSISVNIAAVQLQQCDFTARLAILLATYPDVEPHYLELEVLETSALDDVQHVSEIMDACIALGVKFALDDFGTGYSSLTYLRRLPASLIKIDQSFVRDMLNDAGDLAIVEGVIALAKLFKREVIAEGVESIEHGRALLQLGCELAQGYGIARPMPASDFPAWISDWKPDISWQD</sequence>
<dbReference type="InterPro" id="IPR035965">
    <property type="entry name" value="PAS-like_dom_sf"/>
</dbReference>
<dbReference type="CDD" id="cd00130">
    <property type="entry name" value="PAS"/>
    <property type="match status" value="1"/>
</dbReference>
<organism evidence="6 7">
    <name type="scientific">Neptunomonas antarctica</name>
    <dbReference type="NCBI Taxonomy" id="619304"/>
    <lineage>
        <taxon>Bacteria</taxon>
        <taxon>Pseudomonadati</taxon>
        <taxon>Pseudomonadota</taxon>
        <taxon>Gammaproteobacteria</taxon>
        <taxon>Oceanospirillales</taxon>
        <taxon>Oceanospirillaceae</taxon>
        <taxon>Neptunomonas</taxon>
    </lineage>
</organism>
<reference evidence="7" key="1">
    <citation type="submission" date="2017-01" db="EMBL/GenBank/DDBJ databases">
        <authorList>
            <person name="Varghese N."/>
            <person name="Submissions S."/>
        </authorList>
    </citation>
    <scope>NUCLEOTIDE SEQUENCE [LARGE SCALE GENOMIC DNA]</scope>
    <source>
        <strain evidence="7">DSM 22306</strain>
    </source>
</reference>
<feature type="domain" description="GGDEF" evidence="5">
    <location>
        <begin position="447"/>
        <end position="580"/>
    </location>
</feature>
<dbReference type="Pfam" id="PF00497">
    <property type="entry name" value="SBP_bac_3"/>
    <property type="match status" value="1"/>
</dbReference>
<evidence type="ECO:0000256" key="1">
    <source>
        <dbReference type="ARBA" id="ARBA00001946"/>
    </source>
</evidence>
<keyword evidence="7" id="KW-1185">Reference proteome</keyword>
<dbReference type="GO" id="GO:0003824">
    <property type="term" value="F:catalytic activity"/>
    <property type="evidence" value="ECO:0007669"/>
    <property type="project" value="UniProtKB-ARBA"/>
</dbReference>
<dbReference type="PROSITE" id="PS50112">
    <property type="entry name" value="PAS"/>
    <property type="match status" value="1"/>
</dbReference>
<keyword evidence="2" id="KW-0732">Signal</keyword>
<dbReference type="SMART" id="SM00091">
    <property type="entry name" value="PAS"/>
    <property type="match status" value="1"/>
</dbReference>
<dbReference type="SMART" id="SM00052">
    <property type="entry name" value="EAL"/>
    <property type="match status" value="1"/>
</dbReference>
<dbReference type="SUPFAM" id="SSF55073">
    <property type="entry name" value="Nucleotide cyclase"/>
    <property type="match status" value="1"/>
</dbReference>
<dbReference type="CDD" id="cd13704">
    <property type="entry name" value="PBP2_HisK"/>
    <property type="match status" value="1"/>
</dbReference>
<dbReference type="InterPro" id="IPR001638">
    <property type="entry name" value="Solute-binding_3/MltF_N"/>
</dbReference>
<evidence type="ECO:0000256" key="2">
    <source>
        <dbReference type="SAM" id="SignalP"/>
    </source>
</evidence>
<dbReference type="InterPro" id="IPR029787">
    <property type="entry name" value="Nucleotide_cyclase"/>
</dbReference>
<dbReference type="Pfam" id="PF00563">
    <property type="entry name" value="EAL"/>
    <property type="match status" value="1"/>
</dbReference>
<dbReference type="CDD" id="cd01948">
    <property type="entry name" value="EAL"/>
    <property type="match status" value="1"/>
</dbReference>
<dbReference type="SUPFAM" id="SSF55785">
    <property type="entry name" value="PYP-like sensor domain (PAS domain)"/>
    <property type="match status" value="1"/>
</dbReference>
<gene>
    <name evidence="6" type="ORF">SAMN05421760_10928</name>
</gene>
<dbReference type="Gene3D" id="3.20.20.450">
    <property type="entry name" value="EAL domain"/>
    <property type="match status" value="1"/>
</dbReference>
<dbReference type="InterPro" id="IPR000014">
    <property type="entry name" value="PAS"/>
</dbReference>
<dbReference type="NCBIfam" id="TIGR00254">
    <property type="entry name" value="GGDEF"/>
    <property type="match status" value="1"/>
</dbReference>
<evidence type="ECO:0000259" key="5">
    <source>
        <dbReference type="PROSITE" id="PS50887"/>
    </source>
</evidence>
<evidence type="ECO:0000313" key="7">
    <source>
        <dbReference type="Proteomes" id="UP000185999"/>
    </source>
</evidence>
<dbReference type="CDD" id="cd01949">
    <property type="entry name" value="GGDEF"/>
    <property type="match status" value="1"/>
</dbReference>
<dbReference type="PROSITE" id="PS50887">
    <property type="entry name" value="GGDEF"/>
    <property type="match status" value="1"/>
</dbReference>
<name>A0A1N7ND58_9GAMM</name>
<dbReference type="InterPro" id="IPR000160">
    <property type="entry name" value="GGDEF_dom"/>
</dbReference>
<dbReference type="RefSeq" id="WP_202905011.1">
    <property type="nucleotide sequence ID" value="NZ_FTOE01000009.1"/>
</dbReference>
<feature type="chain" id="PRO_5013043310" evidence="2">
    <location>
        <begin position="23"/>
        <end position="852"/>
    </location>
</feature>
<feature type="signal peptide" evidence="2">
    <location>
        <begin position="1"/>
        <end position="22"/>
    </location>
</feature>
<dbReference type="PANTHER" id="PTHR44757:SF2">
    <property type="entry name" value="BIOFILM ARCHITECTURE MAINTENANCE PROTEIN MBAA"/>
    <property type="match status" value="1"/>
</dbReference>
<dbReference type="InterPro" id="IPR052155">
    <property type="entry name" value="Biofilm_reg_signaling"/>
</dbReference>
<dbReference type="NCBIfam" id="TIGR00229">
    <property type="entry name" value="sensory_box"/>
    <property type="match status" value="1"/>
</dbReference>
<dbReference type="EMBL" id="FTOE01000009">
    <property type="protein sequence ID" value="SIS96325.1"/>
    <property type="molecule type" value="Genomic_DNA"/>
</dbReference>
<dbReference type="Pfam" id="PF00990">
    <property type="entry name" value="GGDEF"/>
    <property type="match status" value="1"/>
</dbReference>
<dbReference type="SMART" id="SM00062">
    <property type="entry name" value="PBPb"/>
    <property type="match status" value="1"/>
</dbReference>
<dbReference type="Pfam" id="PF13426">
    <property type="entry name" value="PAS_9"/>
    <property type="match status" value="1"/>
</dbReference>
<dbReference type="SMART" id="SM00267">
    <property type="entry name" value="GGDEF"/>
    <property type="match status" value="1"/>
</dbReference>
<dbReference type="InterPro" id="IPR001633">
    <property type="entry name" value="EAL_dom"/>
</dbReference>
<dbReference type="SUPFAM" id="SSF141868">
    <property type="entry name" value="EAL domain-like"/>
    <property type="match status" value="1"/>
</dbReference>
<dbReference type="InterPro" id="IPR043128">
    <property type="entry name" value="Rev_trsase/Diguanyl_cyclase"/>
</dbReference>
<dbReference type="PROSITE" id="PS50883">
    <property type="entry name" value="EAL"/>
    <property type="match status" value="1"/>
</dbReference>
<dbReference type="Proteomes" id="UP000185999">
    <property type="component" value="Unassembled WGS sequence"/>
</dbReference>
<dbReference type="AlphaFoldDB" id="A0A1N7ND58"/>
<protein>
    <submittedName>
        <fullName evidence="6">PAS domain S-box-containing protein/diguanylate cyclase (GGDEF) domain-containing protein</fullName>
    </submittedName>
</protein>
<dbReference type="InterPro" id="IPR035919">
    <property type="entry name" value="EAL_sf"/>
</dbReference>
<feature type="domain" description="PAS" evidence="3">
    <location>
        <begin position="287"/>
        <end position="336"/>
    </location>
</feature>
<dbReference type="Gene3D" id="3.30.450.20">
    <property type="entry name" value="PAS domain"/>
    <property type="match status" value="1"/>
</dbReference>
<dbReference type="FunFam" id="3.30.70.270:FF:000001">
    <property type="entry name" value="Diguanylate cyclase domain protein"/>
    <property type="match status" value="1"/>
</dbReference>